<protein>
    <submittedName>
        <fullName evidence="6">Tetratricopeptide repeat protein</fullName>
    </submittedName>
</protein>
<dbReference type="Gene3D" id="1.25.40.10">
    <property type="entry name" value="Tetratricopeptide repeat domain"/>
    <property type="match status" value="1"/>
</dbReference>
<dbReference type="InterPro" id="IPR011990">
    <property type="entry name" value="TPR-like_helical_dom_sf"/>
</dbReference>
<evidence type="ECO:0000256" key="4">
    <source>
        <dbReference type="ARBA" id="ARBA00022803"/>
    </source>
</evidence>
<evidence type="ECO:0000256" key="1">
    <source>
        <dbReference type="ARBA" id="ARBA00004496"/>
    </source>
</evidence>
<proteinExistence type="inferred from homology"/>
<dbReference type="AlphaFoldDB" id="A0A956NH75"/>
<evidence type="ECO:0000313" key="6">
    <source>
        <dbReference type="EMBL" id="MCA9758757.1"/>
    </source>
</evidence>
<dbReference type="SUPFAM" id="SSF48452">
    <property type="entry name" value="TPR-like"/>
    <property type="match status" value="1"/>
</dbReference>
<keyword evidence="4" id="KW-0802">TPR repeat</keyword>
<dbReference type="EMBL" id="JAGQHS010000208">
    <property type="protein sequence ID" value="MCA9758757.1"/>
    <property type="molecule type" value="Genomic_DNA"/>
</dbReference>
<feature type="non-terminal residue" evidence="6">
    <location>
        <position position="385"/>
    </location>
</feature>
<dbReference type="PANTHER" id="PTHR46630">
    <property type="entry name" value="TETRATRICOPEPTIDE REPEAT PROTEIN 29"/>
    <property type="match status" value="1"/>
</dbReference>
<dbReference type="PANTHER" id="PTHR46630:SF1">
    <property type="entry name" value="TETRATRICOPEPTIDE REPEAT PROTEIN 29"/>
    <property type="match status" value="1"/>
</dbReference>
<accession>A0A956NH75</accession>
<evidence type="ECO:0000256" key="3">
    <source>
        <dbReference type="ARBA" id="ARBA00022737"/>
    </source>
</evidence>
<comment type="caution">
    <text evidence="6">The sequence shown here is derived from an EMBL/GenBank/DDBJ whole genome shotgun (WGS) entry which is preliminary data.</text>
</comment>
<evidence type="ECO:0000256" key="2">
    <source>
        <dbReference type="ARBA" id="ARBA00022490"/>
    </source>
</evidence>
<keyword evidence="2" id="KW-0963">Cytoplasm</keyword>
<comment type="similarity">
    <text evidence="5">Belongs to the Rap family.</text>
</comment>
<comment type="subcellular location">
    <subcellularLocation>
        <location evidence="1">Cytoplasm</location>
    </subcellularLocation>
</comment>
<organism evidence="6 7">
    <name type="scientific">Eiseniibacteriota bacterium</name>
    <dbReference type="NCBI Taxonomy" id="2212470"/>
    <lineage>
        <taxon>Bacteria</taxon>
        <taxon>Candidatus Eiseniibacteriota</taxon>
    </lineage>
</organism>
<evidence type="ECO:0000313" key="7">
    <source>
        <dbReference type="Proteomes" id="UP000739538"/>
    </source>
</evidence>
<evidence type="ECO:0000256" key="5">
    <source>
        <dbReference type="ARBA" id="ARBA00038253"/>
    </source>
</evidence>
<dbReference type="GO" id="GO:0005737">
    <property type="term" value="C:cytoplasm"/>
    <property type="evidence" value="ECO:0007669"/>
    <property type="project" value="UniProtKB-SubCell"/>
</dbReference>
<name>A0A956NH75_UNCEI</name>
<gene>
    <name evidence="6" type="ORF">KDA27_23390</name>
</gene>
<keyword evidence="3" id="KW-0677">Repeat</keyword>
<sequence>MRARLDIELSSAAGGEPLVVELSWSEGIRPSTPRSHRGDTAPLVTLFALFCHTAQQAGSPPGLTAPVDSETGRVLRRVQQLLLDATPTRGRNKWIRQLFGPHPLHLLGESGWEGHNALSALVEISGKSVLVATLNTEYLQPEDIRFHTGKAQLSRSEIGTWLTSVGVPVPSVDRRSRSDAVDALVRLATGLKQSGQWHEALETFHRAAELARLEHRHSEESVCLRSIGEIALTRVPPAEARRWLERAIETARLSGDREGEATTLLSLGTLEQFEMNLAAARGHLEHAALLFRDLGRPVLEGRAEARLGHFFIRVGDIHAARRSLERSEYLFRTQNDIGGVASALVPQITLLSTQGDYEGARKLAARARALYDEAGAPQGRAIAAV</sequence>
<dbReference type="Pfam" id="PF13424">
    <property type="entry name" value="TPR_12"/>
    <property type="match status" value="1"/>
</dbReference>
<dbReference type="Proteomes" id="UP000739538">
    <property type="component" value="Unassembled WGS sequence"/>
</dbReference>
<reference evidence="6" key="2">
    <citation type="journal article" date="2021" name="Microbiome">
        <title>Successional dynamics and alternative stable states in a saline activated sludge microbial community over 9 years.</title>
        <authorList>
            <person name="Wang Y."/>
            <person name="Ye J."/>
            <person name="Ju F."/>
            <person name="Liu L."/>
            <person name="Boyd J.A."/>
            <person name="Deng Y."/>
            <person name="Parks D.H."/>
            <person name="Jiang X."/>
            <person name="Yin X."/>
            <person name="Woodcroft B.J."/>
            <person name="Tyson G.W."/>
            <person name="Hugenholtz P."/>
            <person name="Polz M.F."/>
            <person name="Zhang T."/>
        </authorList>
    </citation>
    <scope>NUCLEOTIDE SEQUENCE</scope>
    <source>
        <strain evidence="6">HKST-UBA02</strain>
    </source>
</reference>
<dbReference type="InterPro" id="IPR051476">
    <property type="entry name" value="Bac_ResReg_Asp_Phosphatase"/>
</dbReference>
<reference evidence="6" key="1">
    <citation type="submission" date="2020-04" db="EMBL/GenBank/DDBJ databases">
        <authorList>
            <person name="Zhang T."/>
        </authorList>
    </citation>
    <scope>NUCLEOTIDE SEQUENCE</scope>
    <source>
        <strain evidence="6">HKST-UBA02</strain>
    </source>
</reference>